<gene>
    <name evidence="5" type="ORF">Zmor_011416</name>
</gene>
<sequence length="160" mass="17820">MPHIDMPFIGVHLSPTVDDKILLGPNAVPILRLDGYKQSSFDFEYVKNHVLSKGFGLLFIKNFQSCLNQVLEKILSDVRTSTLNKYFPMLSKNDILPGPTAVQGQIVTNDGEFVDDFLIEIFGDEGIQKRIINCRFVPSPGATCSLAIAEMIYAEIAKKL</sequence>
<evidence type="ECO:0000256" key="2">
    <source>
        <dbReference type="ARBA" id="ARBA00022630"/>
    </source>
</evidence>
<evidence type="ECO:0000313" key="6">
    <source>
        <dbReference type="Proteomes" id="UP001168821"/>
    </source>
</evidence>
<evidence type="ECO:0000313" key="5">
    <source>
        <dbReference type="EMBL" id="KAJ3659743.1"/>
    </source>
</evidence>
<evidence type="ECO:0008006" key="7">
    <source>
        <dbReference type="Google" id="ProtNLM"/>
    </source>
</evidence>
<reference evidence="5" key="1">
    <citation type="journal article" date="2023" name="G3 (Bethesda)">
        <title>Whole genome assemblies of Zophobas morio and Tenebrio molitor.</title>
        <authorList>
            <person name="Kaur S."/>
            <person name="Stinson S.A."/>
            <person name="diCenzo G.C."/>
        </authorList>
    </citation>
    <scope>NUCLEOTIDE SEQUENCE</scope>
    <source>
        <strain evidence="5">QUZm001</strain>
    </source>
</reference>
<keyword evidence="3" id="KW-0274">FAD</keyword>
<comment type="caution">
    <text evidence="5">The sequence shown here is derived from an EMBL/GenBank/DDBJ whole genome shotgun (WGS) entry which is preliminary data.</text>
</comment>
<keyword evidence="6" id="KW-1185">Reference proteome</keyword>
<accession>A0AA38IKN5</accession>
<keyword evidence="4" id="KW-0560">Oxidoreductase</keyword>
<dbReference type="AlphaFoldDB" id="A0AA38IKN5"/>
<dbReference type="Gene3D" id="3.30.9.10">
    <property type="entry name" value="D-Amino Acid Oxidase, subunit A, domain 2"/>
    <property type="match status" value="1"/>
</dbReference>
<dbReference type="EMBL" id="JALNTZ010000003">
    <property type="protein sequence ID" value="KAJ3659743.1"/>
    <property type="molecule type" value="Genomic_DNA"/>
</dbReference>
<dbReference type="PANTHER" id="PTHR43104:SF2">
    <property type="entry name" value="L-2-HYDROXYGLUTARATE DEHYDROGENASE, MITOCHONDRIAL"/>
    <property type="match status" value="1"/>
</dbReference>
<proteinExistence type="predicted"/>
<dbReference type="GO" id="GO:0047545">
    <property type="term" value="F:(S)-2-hydroxyglutarate dehydrogenase activity"/>
    <property type="evidence" value="ECO:0007669"/>
    <property type="project" value="TreeGrafter"/>
</dbReference>
<protein>
    <recommendedName>
        <fullName evidence="7">FAD dependent oxidoreductase domain-containing protein</fullName>
    </recommendedName>
</protein>
<keyword evidence="2" id="KW-0285">Flavoprotein</keyword>
<dbReference type="Proteomes" id="UP001168821">
    <property type="component" value="Unassembled WGS sequence"/>
</dbReference>
<evidence type="ECO:0000256" key="1">
    <source>
        <dbReference type="ARBA" id="ARBA00001974"/>
    </source>
</evidence>
<evidence type="ECO:0000256" key="3">
    <source>
        <dbReference type="ARBA" id="ARBA00022827"/>
    </source>
</evidence>
<evidence type="ECO:0000256" key="4">
    <source>
        <dbReference type="ARBA" id="ARBA00023002"/>
    </source>
</evidence>
<name>A0AA38IKN5_9CUCU</name>
<comment type="cofactor">
    <cofactor evidence="1">
        <name>FAD</name>
        <dbReference type="ChEBI" id="CHEBI:57692"/>
    </cofactor>
</comment>
<organism evidence="5 6">
    <name type="scientific">Zophobas morio</name>
    <dbReference type="NCBI Taxonomy" id="2755281"/>
    <lineage>
        <taxon>Eukaryota</taxon>
        <taxon>Metazoa</taxon>
        <taxon>Ecdysozoa</taxon>
        <taxon>Arthropoda</taxon>
        <taxon>Hexapoda</taxon>
        <taxon>Insecta</taxon>
        <taxon>Pterygota</taxon>
        <taxon>Neoptera</taxon>
        <taxon>Endopterygota</taxon>
        <taxon>Coleoptera</taxon>
        <taxon>Polyphaga</taxon>
        <taxon>Cucujiformia</taxon>
        <taxon>Tenebrionidae</taxon>
        <taxon>Zophobas</taxon>
    </lineage>
</organism>
<dbReference type="PANTHER" id="PTHR43104">
    <property type="entry name" value="L-2-HYDROXYGLUTARATE DEHYDROGENASE, MITOCHONDRIAL"/>
    <property type="match status" value="1"/>
</dbReference>